<protein>
    <submittedName>
        <fullName evidence="1">Uncharacterized protein</fullName>
    </submittedName>
</protein>
<sequence>MHIYYLLGWVKEPKETISNGITKPKAHIRYSERSLYSSYMENLKS</sequence>
<dbReference type="EMBL" id="CAADFW010000007">
    <property type="protein sequence ID" value="VFK55610.1"/>
    <property type="molecule type" value="Genomic_DNA"/>
</dbReference>
<reference evidence="1" key="1">
    <citation type="submission" date="2019-02" db="EMBL/GenBank/DDBJ databases">
        <authorList>
            <person name="Gruber-Vodicka R. H."/>
            <person name="Seah K. B. B."/>
        </authorList>
    </citation>
    <scope>NUCLEOTIDE SEQUENCE</scope>
    <source>
        <strain evidence="1">BECK_BZ126</strain>
    </source>
</reference>
<evidence type="ECO:0000313" key="1">
    <source>
        <dbReference type="EMBL" id="VFK55610.1"/>
    </source>
</evidence>
<gene>
    <name evidence="1" type="ORF">BECKTC1821F_GA0114240_100756</name>
</gene>
<accession>A0A450ZPB2</accession>
<proteinExistence type="predicted"/>
<organism evidence="1">
    <name type="scientific">Candidatus Kentrum sp. TC</name>
    <dbReference type="NCBI Taxonomy" id="2126339"/>
    <lineage>
        <taxon>Bacteria</taxon>
        <taxon>Pseudomonadati</taxon>
        <taxon>Pseudomonadota</taxon>
        <taxon>Gammaproteobacteria</taxon>
        <taxon>Candidatus Kentrum</taxon>
    </lineage>
</organism>
<name>A0A450ZPB2_9GAMM</name>
<dbReference type="AlphaFoldDB" id="A0A450ZPB2"/>